<dbReference type="PANTHER" id="PTHR43252">
    <property type="entry name" value="TRANSCRIPTIONAL REGULATOR YQJI"/>
    <property type="match status" value="1"/>
</dbReference>
<dbReference type="SUPFAM" id="SSF46785">
    <property type="entry name" value="Winged helix' DNA-binding domain"/>
    <property type="match status" value="1"/>
</dbReference>
<dbReference type="Pfam" id="PF03551">
    <property type="entry name" value="PadR"/>
    <property type="match status" value="1"/>
</dbReference>
<dbReference type="InterPro" id="IPR018309">
    <property type="entry name" value="Tscrpt_reg_PadR_C"/>
</dbReference>
<evidence type="ECO:0000313" key="3">
    <source>
        <dbReference type="EMBL" id="MDP9794971.1"/>
    </source>
</evidence>
<name>A0ABT9MUN8_9ACTN</name>
<feature type="domain" description="Transcription regulator PadR N-terminal" evidence="1">
    <location>
        <begin position="11"/>
        <end position="81"/>
    </location>
</feature>
<dbReference type="Gene3D" id="6.10.140.190">
    <property type="match status" value="1"/>
</dbReference>
<sequence length="179" mass="19294">MARSSQTDMAVLGALSIQPMSGYAVREAIGEVLGHFWSESFGQIYPTLKALEQEGLVARAGAARAGGSAFTVTETGLQRLRELLNEPVREVPPRNGLLLRLFFGRTLGSAACRELITGARAEAVDRLAGFDRLLADNDAEDEPNSPYIRMTILAGRHSAEAAIGWADTCLAMLDEMEQA</sequence>
<evidence type="ECO:0000313" key="4">
    <source>
        <dbReference type="Proteomes" id="UP001240984"/>
    </source>
</evidence>
<comment type="caution">
    <text evidence="3">The sequence shown here is derived from an EMBL/GenBank/DDBJ whole genome shotgun (WGS) entry which is preliminary data.</text>
</comment>
<dbReference type="InterPro" id="IPR005149">
    <property type="entry name" value="Tscrpt_reg_PadR_N"/>
</dbReference>
<proteinExistence type="predicted"/>
<dbReference type="EMBL" id="JAUSRA010000001">
    <property type="protein sequence ID" value="MDP9794971.1"/>
    <property type="molecule type" value="Genomic_DNA"/>
</dbReference>
<evidence type="ECO:0000259" key="2">
    <source>
        <dbReference type="Pfam" id="PF10400"/>
    </source>
</evidence>
<dbReference type="PANTHER" id="PTHR43252:SF6">
    <property type="entry name" value="NEGATIVE TRANSCRIPTION REGULATOR PADR"/>
    <property type="match status" value="1"/>
</dbReference>
<dbReference type="GO" id="GO:0003677">
    <property type="term" value="F:DNA binding"/>
    <property type="evidence" value="ECO:0007669"/>
    <property type="project" value="UniProtKB-KW"/>
</dbReference>
<gene>
    <name evidence="3" type="ORF">J2S43_003483</name>
</gene>
<feature type="domain" description="Transcription regulator PadR C-terminal" evidence="2">
    <location>
        <begin position="94"/>
        <end position="174"/>
    </location>
</feature>
<accession>A0ABT9MUN8</accession>
<dbReference type="RefSeq" id="WP_306830393.1">
    <property type="nucleotide sequence ID" value="NZ_JAUSRA010000001.1"/>
</dbReference>
<organism evidence="3 4">
    <name type="scientific">Catenuloplanes nepalensis</name>
    <dbReference type="NCBI Taxonomy" id="587533"/>
    <lineage>
        <taxon>Bacteria</taxon>
        <taxon>Bacillati</taxon>
        <taxon>Actinomycetota</taxon>
        <taxon>Actinomycetes</taxon>
        <taxon>Micromonosporales</taxon>
        <taxon>Micromonosporaceae</taxon>
        <taxon>Catenuloplanes</taxon>
    </lineage>
</organism>
<dbReference type="InterPro" id="IPR036388">
    <property type="entry name" value="WH-like_DNA-bd_sf"/>
</dbReference>
<dbReference type="Gene3D" id="1.10.10.10">
    <property type="entry name" value="Winged helix-like DNA-binding domain superfamily/Winged helix DNA-binding domain"/>
    <property type="match status" value="1"/>
</dbReference>
<reference evidence="3 4" key="1">
    <citation type="submission" date="2023-07" db="EMBL/GenBank/DDBJ databases">
        <title>Sequencing the genomes of 1000 actinobacteria strains.</title>
        <authorList>
            <person name="Klenk H.-P."/>
        </authorList>
    </citation>
    <scope>NUCLEOTIDE SEQUENCE [LARGE SCALE GENOMIC DNA]</scope>
    <source>
        <strain evidence="3 4">DSM 44710</strain>
    </source>
</reference>
<dbReference type="Pfam" id="PF10400">
    <property type="entry name" value="Vir_act_alpha_C"/>
    <property type="match status" value="1"/>
</dbReference>
<keyword evidence="3" id="KW-0238">DNA-binding</keyword>
<dbReference type="Proteomes" id="UP001240984">
    <property type="component" value="Unassembled WGS sequence"/>
</dbReference>
<protein>
    <submittedName>
        <fullName evidence="3">DNA-binding PadR family transcriptional regulator</fullName>
    </submittedName>
</protein>
<evidence type="ECO:0000259" key="1">
    <source>
        <dbReference type="Pfam" id="PF03551"/>
    </source>
</evidence>
<keyword evidence="4" id="KW-1185">Reference proteome</keyword>
<dbReference type="InterPro" id="IPR036390">
    <property type="entry name" value="WH_DNA-bd_sf"/>
</dbReference>